<evidence type="ECO:0000313" key="11">
    <source>
        <dbReference type="Proteomes" id="UP000738325"/>
    </source>
</evidence>
<dbReference type="InterPro" id="IPR002219">
    <property type="entry name" value="PKC_DAG/PE"/>
</dbReference>
<gene>
    <name evidence="10" type="ORF">BGZ99_006907</name>
</gene>
<evidence type="ECO:0000256" key="6">
    <source>
        <dbReference type="SAM" id="MobiDB-lite"/>
    </source>
</evidence>
<evidence type="ECO:0000313" key="10">
    <source>
        <dbReference type="EMBL" id="KAG0316450.1"/>
    </source>
</evidence>
<dbReference type="SUPFAM" id="SSF48350">
    <property type="entry name" value="GTPase activation domain, GAP"/>
    <property type="match status" value="1"/>
</dbReference>
<dbReference type="GO" id="GO:0007165">
    <property type="term" value="P:signal transduction"/>
    <property type="evidence" value="ECO:0007669"/>
    <property type="project" value="InterPro"/>
</dbReference>
<keyword evidence="2 4" id="KW-0479">Metal-binding</keyword>
<dbReference type="Proteomes" id="UP000738325">
    <property type="component" value="Unassembled WGS sequence"/>
</dbReference>
<feature type="region of interest" description="Disordered" evidence="6">
    <location>
        <begin position="40"/>
        <end position="164"/>
    </location>
</feature>
<dbReference type="Gene3D" id="1.10.555.10">
    <property type="entry name" value="Rho GTPase activation protein"/>
    <property type="match status" value="1"/>
</dbReference>
<proteinExistence type="predicted"/>
<keyword evidence="3 4" id="KW-0862">Zinc</keyword>
<feature type="compositionally biased region" description="Polar residues" evidence="6">
    <location>
        <begin position="533"/>
        <end position="542"/>
    </location>
</feature>
<dbReference type="SMART" id="SM00109">
    <property type="entry name" value="C1"/>
    <property type="match status" value="1"/>
</dbReference>
<feature type="region of interest" description="Disordered" evidence="6">
    <location>
        <begin position="904"/>
        <end position="1101"/>
    </location>
</feature>
<dbReference type="InterPro" id="IPR046349">
    <property type="entry name" value="C1-like_sf"/>
</dbReference>
<dbReference type="Pfam" id="PF00620">
    <property type="entry name" value="RhoGAP"/>
    <property type="match status" value="1"/>
</dbReference>
<dbReference type="InterPro" id="IPR051854">
    <property type="entry name" value="Rho-type_GAP"/>
</dbReference>
<keyword evidence="1" id="KW-0343">GTPase activation</keyword>
<evidence type="ECO:0000256" key="5">
    <source>
        <dbReference type="SAM" id="Coils"/>
    </source>
</evidence>
<dbReference type="GO" id="GO:0005096">
    <property type="term" value="F:GTPase activator activity"/>
    <property type="evidence" value="ECO:0007669"/>
    <property type="project" value="UniProtKB-KW"/>
</dbReference>
<keyword evidence="5" id="KW-0175">Coiled coil</keyword>
<feature type="coiled-coil region" evidence="5">
    <location>
        <begin position="294"/>
        <end position="377"/>
    </location>
</feature>
<name>A0A9P6RBE5_9FUNG</name>
<feature type="region of interest" description="Disordered" evidence="6">
    <location>
        <begin position="529"/>
        <end position="555"/>
    </location>
</feature>
<evidence type="ECO:0000256" key="1">
    <source>
        <dbReference type="ARBA" id="ARBA00022468"/>
    </source>
</evidence>
<dbReference type="EMBL" id="JAAAIP010000481">
    <property type="protein sequence ID" value="KAG0316450.1"/>
    <property type="molecule type" value="Genomic_DNA"/>
</dbReference>
<dbReference type="PROSITE" id="PS50023">
    <property type="entry name" value="LIM_DOMAIN_2"/>
    <property type="match status" value="1"/>
</dbReference>
<protein>
    <recommendedName>
        <fullName evidence="12">RhoGAP-domain-containing protein</fullName>
    </recommendedName>
</protein>
<dbReference type="PROSITE" id="PS50081">
    <property type="entry name" value="ZF_DAG_PE_2"/>
    <property type="match status" value="1"/>
</dbReference>
<feature type="compositionally biased region" description="Polar residues" evidence="6">
    <location>
        <begin position="907"/>
        <end position="919"/>
    </location>
</feature>
<feature type="compositionally biased region" description="Basic and acidic residues" evidence="6">
    <location>
        <begin position="152"/>
        <end position="164"/>
    </location>
</feature>
<sequence length="1101" mass="122306">MTGDEAYHADCFRCTLCDTKIDDLVFAKTSQGIYCMRCHQERKEAKRQREREERERMDHSQDKSLPTVPGTETTQAGSHSPGGHNSPQTGYTPRLDSRPKTNGSGLPSLDVGPPFLPPLAFGLDDPASGGFDLGDMLSGSEKDSSPPTPSSKEAEIIDGHDRNSVRRSIARAHARLSTSTLNNSEGSAFQDGLKPLFEISESPTVASGKRISDRFLNPTSSSSSVDSSLENLSPSEAAALIRELRGELAKYNPMSPLVHGTPQQEYGLLFEKTEKLAQSHAQLEKAVRDLYIEKDLLGMDLEAINEELKAKEEALTSNNTDRLQPITTPTPNPRLSTGHDLMKQAYQVEVKALQEQKERLQRELQAYMDQRDGILDEMQILSVRNAELSTINNDMMREMHERKDTKPQPAAAAPSAGGGMLQSFSGKMRKQRQPSGGNQQELKAPQLAVARSSDSTYSFNSTISDDPSRFGSTNKQEDIQEDIFGEEIIAPKKFNWKKGTINTLYTGVSTVKSVGAMFGKLIVEGPNYGPEATPSSRGSNDAGSGHGQILPPRSYSINSDTGSLHGRFSENHSFVQYNYAKTVRCDSCEDKLWGREYRCSGCGIQIHNRCIPEFHAACSGKLLDSDASNLRVSSSGGSSHGVPPPPPPKQIMFGNDLLDQLALEQRTIPLVVEKCIEAVDERGLDVEGIYRRSGMAAEARQMVQAYDAGLQPDLMDTSIYQDICSITSVLKQYLRNLPDPLIPYNLYQDFLEATGVQEPERRLKAFKTALSAMPIAHYDTLRILMEHLNRVTDRESINLMTSKNLSVVFGPTLMRNPDPSREIMDMAYKNMTIEYLIVNTIDIFQEIERPSTSSANSDAESAQGHGTERNAKVGAADTTATSGTALPGSVTIAAAAGGLPNGYKGQRQGSVGSLNQNQMHAAPPIPLSRRAPGHIPSQDSPSLQPTLLPRTNSGEAIPTMNQVQSHQQQQQYQQQQQQQQQQMHNQHAYQQQQMQQQQQHPNKHSNQQQQFYRPQQFQPPQHQTLQQLKQQQQQREQQQREQQQREQQQQQQQQREQQQQQQQQQQRDDEQDQRTSSPLSPVNFAHPQSPGSTTPVQDQTA</sequence>
<feature type="compositionally biased region" description="Polar residues" evidence="6">
    <location>
        <begin position="1089"/>
        <end position="1101"/>
    </location>
</feature>
<dbReference type="InterPro" id="IPR008936">
    <property type="entry name" value="Rho_GTPase_activation_prot"/>
</dbReference>
<dbReference type="SUPFAM" id="SSF57889">
    <property type="entry name" value="Cysteine-rich domain"/>
    <property type="match status" value="1"/>
</dbReference>
<evidence type="ECO:0000256" key="4">
    <source>
        <dbReference type="PROSITE-ProRule" id="PRU00125"/>
    </source>
</evidence>
<accession>A0A9P6RBE5</accession>
<organism evidence="10 11">
    <name type="scientific">Dissophora globulifera</name>
    <dbReference type="NCBI Taxonomy" id="979702"/>
    <lineage>
        <taxon>Eukaryota</taxon>
        <taxon>Fungi</taxon>
        <taxon>Fungi incertae sedis</taxon>
        <taxon>Mucoromycota</taxon>
        <taxon>Mortierellomycotina</taxon>
        <taxon>Mortierellomycetes</taxon>
        <taxon>Mortierellales</taxon>
        <taxon>Mortierellaceae</taxon>
        <taxon>Dissophora</taxon>
    </lineage>
</organism>
<dbReference type="PROSITE" id="PS50238">
    <property type="entry name" value="RHOGAP"/>
    <property type="match status" value="1"/>
</dbReference>
<dbReference type="Pfam" id="PF00412">
    <property type="entry name" value="LIM"/>
    <property type="match status" value="1"/>
</dbReference>
<dbReference type="InterPro" id="IPR000198">
    <property type="entry name" value="RhoGAP_dom"/>
</dbReference>
<keyword evidence="11" id="KW-1185">Reference proteome</keyword>
<feature type="region of interest" description="Disordered" evidence="6">
    <location>
        <begin position="851"/>
        <end position="885"/>
    </location>
</feature>
<feature type="compositionally biased region" description="Polar residues" evidence="6">
    <location>
        <begin position="851"/>
        <end position="860"/>
    </location>
</feature>
<feature type="domain" description="LIM zinc-binding" evidence="7">
    <location>
        <begin position="1"/>
        <end position="45"/>
    </location>
</feature>
<feature type="compositionally biased region" description="Polar residues" evidence="6">
    <location>
        <begin position="70"/>
        <end position="91"/>
    </location>
</feature>
<evidence type="ECO:0000256" key="2">
    <source>
        <dbReference type="ARBA" id="ARBA00022723"/>
    </source>
</evidence>
<evidence type="ECO:0000259" key="8">
    <source>
        <dbReference type="PROSITE" id="PS50081"/>
    </source>
</evidence>
<comment type="caution">
    <text evidence="10">The sequence shown here is derived from an EMBL/GenBank/DDBJ whole genome shotgun (WGS) entry which is preliminary data.</text>
</comment>
<keyword evidence="4" id="KW-0440">LIM domain</keyword>
<dbReference type="PROSITE" id="PS00479">
    <property type="entry name" value="ZF_DAG_PE_1"/>
    <property type="match status" value="1"/>
</dbReference>
<dbReference type="InterPro" id="IPR001781">
    <property type="entry name" value="Znf_LIM"/>
</dbReference>
<evidence type="ECO:0000256" key="3">
    <source>
        <dbReference type="ARBA" id="ARBA00022833"/>
    </source>
</evidence>
<dbReference type="GO" id="GO:0046872">
    <property type="term" value="F:metal ion binding"/>
    <property type="evidence" value="ECO:0007669"/>
    <property type="project" value="UniProtKB-KW"/>
</dbReference>
<feature type="compositionally biased region" description="Basic and acidic residues" evidence="6">
    <location>
        <begin position="40"/>
        <end position="62"/>
    </location>
</feature>
<dbReference type="Gene3D" id="2.10.110.10">
    <property type="entry name" value="Cysteine Rich Protein"/>
    <property type="match status" value="1"/>
</dbReference>
<feature type="region of interest" description="Disordered" evidence="6">
    <location>
        <begin position="399"/>
        <end position="473"/>
    </location>
</feature>
<dbReference type="SMART" id="SM00324">
    <property type="entry name" value="RhoGAP"/>
    <property type="match status" value="1"/>
</dbReference>
<dbReference type="Gene3D" id="3.30.60.20">
    <property type="match status" value="1"/>
</dbReference>
<feature type="compositionally biased region" description="Low complexity" evidence="6">
    <location>
        <begin position="118"/>
        <end position="127"/>
    </location>
</feature>
<feature type="domain" description="Phorbol-ester/DAG-type" evidence="8">
    <location>
        <begin position="571"/>
        <end position="618"/>
    </location>
</feature>
<feature type="compositionally biased region" description="Low complexity" evidence="6">
    <location>
        <begin position="1045"/>
        <end position="1065"/>
    </location>
</feature>
<dbReference type="CDD" id="cd00159">
    <property type="entry name" value="RhoGAP"/>
    <property type="match status" value="1"/>
</dbReference>
<feature type="compositionally biased region" description="Low complexity" evidence="6">
    <location>
        <begin position="961"/>
        <end position="1036"/>
    </location>
</feature>
<dbReference type="CDD" id="cd09395">
    <property type="entry name" value="LIM2_Rga"/>
    <property type="match status" value="1"/>
</dbReference>
<dbReference type="Pfam" id="PF00130">
    <property type="entry name" value="C1_1"/>
    <property type="match status" value="1"/>
</dbReference>
<feature type="compositionally biased region" description="Low complexity" evidence="6">
    <location>
        <begin position="874"/>
        <end position="885"/>
    </location>
</feature>
<feature type="compositionally biased region" description="Polar residues" evidence="6">
    <location>
        <begin position="452"/>
        <end position="473"/>
    </location>
</feature>
<feature type="compositionally biased region" description="Polar residues" evidence="6">
    <location>
        <begin position="937"/>
        <end position="954"/>
    </location>
</feature>
<dbReference type="OrthoDB" id="79452at2759"/>
<evidence type="ECO:0008006" key="12">
    <source>
        <dbReference type="Google" id="ProtNLM"/>
    </source>
</evidence>
<dbReference type="PANTHER" id="PTHR46075">
    <property type="entry name" value="CHIMERIN FAMILY MEMBER"/>
    <property type="match status" value="1"/>
</dbReference>
<dbReference type="AlphaFoldDB" id="A0A9P6RBE5"/>
<dbReference type="PANTHER" id="PTHR46075:SF2">
    <property type="entry name" value="RHO GTPASE ACTIVATING PROTEIN AT 5A, ISOFORM A"/>
    <property type="match status" value="1"/>
</dbReference>
<evidence type="ECO:0000259" key="9">
    <source>
        <dbReference type="PROSITE" id="PS50238"/>
    </source>
</evidence>
<reference evidence="10" key="1">
    <citation type="journal article" date="2020" name="Fungal Divers.">
        <title>Resolving the Mortierellaceae phylogeny through synthesis of multi-gene phylogenetics and phylogenomics.</title>
        <authorList>
            <person name="Vandepol N."/>
            <person name="Liber J."/>
            <person name="Desiro A."/>
            <person name="Na H."/>
            <person name="Kennedy M."/>
            <person name="Barry K."/>
            <person name="Grigoriev I.V."/>
            <person name="Miller A.N."/>
            <person name="O'Donnell K."/>
            <person name="Stajich J.E."/>
            <person name="Bonito G."/>
        </authorList>
    </citation>
    <scope>NUCLEOTIDE SEQUENCE</scope>
    <source>
        <strain evidence="10">REB-010B</strain>
    </source>
</reference>
<evidence type="ECO:0000259" key="7">
    <source>
        <dbReference type="PROSITE" id="PS50023"/>
    </source>
</evidence>
<feature type="domain" description="Rho-GAP" evidence="9">
    <location>
        <begin position="655"/>
        <end position="844"/>
    </location>
</feature>